<evidence type="ECO:0000256" key="6">
    <source>
        <dbReference type="ARBA" id="ARBA00023242"/>
    </source>
</evidence>
<keyword evidence="4" id="KW-0010">Activator</keyword>
<dbReference type="InterPro" id="IPR005559">
    <property type="entry name" value="CG-1_dom"/>
</dbReference>
<protein>
    <recommendedName>
        <fullName evidence="9">CG-1 domain-containing protein</fullName>
    </recommendedName>
</protein>
<dbReference type="STRING" id="13333.U5D8P3"/>
<dbReference type="PROSITE" id="PS50297">
    <property type="entry name" value="ANK_REP_REGION"/>
    <property type="match status" value="1"/>
</dbReference>
<dbReference type="PROSITE" id="PS50088">
    <property type="entry name" value="ANK_REPEAT"/>
    <property type="match status" value="1"/>
</dbReference>
<name>U5D8P3_AMBTC</name>
<dbReference type="EMBL" id="KI392405">
    <property type="protein sequence ID" value="ERN16758.1"/>
    <property type="molecule type" value="Genomic_DNA"/>
</dbReference>
<dbReference type="Gene3D" id="1.20.5.190">
    <property type="match status" value="1"/>
</dbReference>
<dbReference type="SMART" id="SM00248">
    <property type="entry name" value="ANK"/>
    <property type="match status" value="2"/>
</dbReference>
<dbReference type="GO" id="GO:0006357">
    <property type="term" value="P:regulation of transcription by RNA polymerase II"/>
    <property type="evidence" value="ECO:0000318"/>
    <property type="project" value="GO_Central"/>
</dbReference>
<keyword evidence="6" id="KW-0539">Nucleus</keyword>
<feature type="domain" description="CG-1" evidence="9">
    <location>
        <begin position="35"/>
        <end position="161"/>
    </location>
</feature>
<dbReference type="Pfam" id="PF00612">
    <property type="entry name" value="IQ"/>
    <property type="match status" value="2"/>
</dbReference>
<dbReference type="InterPro" id="IPR000048">
    <property type="entry name" value="IQ_motif_EF-hand-BS"/>
</dbReference>
<dbReference type="SMART" id="SM01076">
    <property type="entry name" value="CG-1"/>
    <property type="match status" value="1"/>
</dbReference>
<keyword evidence="5" id="KW-0804">Transcription</keyword>
<evidence type="ECO:0000256" key="3">
    <source>
        <dbReference type="ARBA" id="ARBA00023043"/>
    </source>
</evidence>
<dbReference type="Gramene" id="ERN16758">
    <property type="protein sequence ID" value="ERN16758"/>
    <property type="gene ID" value="AMTR_s00057p00042800"/>
</dbReference>
<evidence type="ECO:0000256" key="2">
    <source>
        <dbReference type="ARBA" id="ARBA00008267"/>
    </source>
</evidence>
<dbReference type="eggNOG" id="KOG0520">
    <property type="taxonomic scope" value="Eukaryota"/>
</dbReference>
<dbReference type="InterPro" id="IPR013783">
    <property type="entry name" value="Ig-like_fold"/>
</dbReference>
<dbReference type="SUPFAM" id="SSF52540">
    <property type="entry name" value="P-loop containing nucleoside triphosphate hydrolases"/>
    <property type="match status" value="1"/>
</dbReference>
<accession>U5D8P3</accession>
<gene>
    <name evidence="10" type="ORF">AMTR_s00057p00042800</name>
</gene>
<dbReference type="PROSITE" id="PS50096">
    <property type="entry name" value="IQ"/>
    <property type="match status" value="3"/>
</dbReference>
<comment type="similarity">
    <text evidence="2">Belongs to the CAMTA family.</text>
</comment>
<reference evidence="11" key="1">
    <citation type="journal article" date="2013" name="Science">
        <title>The Amborella genome and the evolution of flowering plants.</title>
        <authorList>
            <consortium name="Amborella Genome Project"/>
        </authorList>
    </citation>
    <scope>NUCLEOTIDE SEQUENCE [LARGE SCALE GENOMIC DNA]</scope>
</reference>
<dbReference type="Proteomes" id="UP000017836">
    <property type="component" value="Unassembled WGS sequence"/>
</dbReference>
<dbReference type="InterPro" id="IPR036770">
    <property type="entry name" value="Ankyrin_rpt-contain_sf"/>
</dbReference>
<proteinExistence type="inferred from homology"/>
<dbReference type="OrthoDB" id="407555at2759"/>
<organism evidence="10 11">
    <name type="scientific">Amborella trichopoda</name>
    <dbReference type="NCBI Taxonomy" id="13333"/>
    <lineage>
        <taxon>Eukaryota</taxon>
        <taxon>Viridiplantae</taxon>
        <taxon>Streptophyta</taxon>
        <taxon>Embryophyta</taxon>
        <taxon>Tracheophyta</taxon>
        <taxon>Spermatophyta</taxon>
        <taxon>Magnoliopsida</taxon>
        <taxon>Amborellales</taxon>
        <taxon>Amborellaceae</taxon>
        <taxon>Amborella</taxon>
    </lineage>
</organism>
<dbReference type="InterPro" id="IPR014756">
    <property type="entry name" value="Ig_E-set"/>
</dbReference>
<feature type="repeat" description="ANK" evidence="7">
    <location>
        <begin position="599"/>
        <end position="631"/>
    </location>
</feature>
<feature type="compositionally biased region" description="Low complexity" evidence="8">
    <location>
        <begin position="186"/>
        <end position="198"/>
    </location>
</feature>
<keyword evidence="3 7" id="KW-0040">ANK repeat</keyword>
<evidence type="ECO:0000256" key="1">
    <source>
        <dbReference type="ARBA" id="ARBA00004123"/>
    </source>
</evidence>
<dbReference type="Pfam" id="PF12796">
    <property type="entry name" value="Ank_2"/>
    <property type="match status" value="1"/>
</dbReference>
<evidence type="ECO:0000256" key="8">
    <source>
        <dbReference type="SAM" id="MobiDB-lite"/>
    </source>
</evidence>
<feature type="region of interest" description="Disordered" evidence="8">
    <location>
        <begin position="179"/>
        <end position="218"/>
    </location>
</feature>
<evidence type="ECO:0000313" key="11">
    <source>
        <dbReference type="Proteomes" id="UP000017836"/>
    </source>
</evidence>
<dbReference type="GO" id="GO:0003712">
    <property type="term" value="F:transcription coregulator activity"/>
    <property type="evidence" value="ECO:0000318"/>
    <property type="project" value="GO_Central"/>
</dbReference>
<evidence type="ECO:0000256" key="5">
    <source>
        <dbReference type="ARBA" id="ARBA00023163"/>
    </source>
</evidence>
<dbReference type="KEGG" id="atr:18445083"/>
<dbReference type="InterPro" id="IPR027417">
    <property type="entry name" value="P-loop_NTPase"/>
</dbReference>
<dbReference type="Pfam" id="PF03859">
    <property type="entry name" value="CG-1"/>
    <property type="match status" value="1"/>
</dbReference>
<evidence type="ECO:0000259" key="9">
    <source>
        <dbReference type="PROSITE" id="PS51437"/>
    </source>
</evidence>
<dbReference type="SUPFAM" id="SSF81296">
    <property type="entry name" value="E set domains"/>
    <property type="match status" value="1"/>
</dbReference>
<dbReference type="CDD" id="cd23767">
    <property type="entry name" value="IQCD"/>
    <property type="match status" value="1"/>
</dbReference>
<dbReference type="GO" id="GO:0005634">
    <property type="term" value="C:nucleus"/>
    <property type="evidence" value="ECO:0000318"/>
    <property type="project" value="GO_Central"/>
</dbReference>
<comment type="subcellular location">
    <subcellularLocation>
        <location evidence="1">Nucleus</location>
    </subcellularLocation>
</comment>
<dbReference type="PROSITE" id="PS51437">
    <property type="entry name" value="CG_1"/>
    <property type="match status" value="1"/>
</dbReference>
<sequence length="909" mass="102683">MKTQGLSRRDLLEGSEDCLLGSEIHGFRTLEELQIGKIPTEATTRWLRPNEIHAILSNYKLFNVHVKPLDSPENGTIVLFDRKMLRNFRKDGHVWKKKQDGKTVREAHEQLKVGNAERIHVYYAHGLDKPKFARRSYWLLDSEHAHIVLVHYRDTSEDTANGTISSRKESKEAFSLLGRPRALHLSPSTPSTSSSGSSYLDQPVISSEENNPGADSTAYKSAEMGNQFLGAGETRNFESIIHEINTYEWDDLLGILNTAPDEGRDLSSERAQCDQKDSVAIVNDVLLSNTEGRHASHLMDSNFKRNCVDQEAVNQYTQSAPSETLINDDALQPQDTYNTIMNYVQNNPPGSPGQGQVFYITDISPAWAFATEETKVIVTGYLLETQATLEELNWFCVIGDVTVPAEIIQPGVLRFIAPPHSSGVYDFYLTLDCRTPSSQVYSFEYRPFSSNQVNNIGFSPKVDELEWDDFDVQVRLAHLLFSTTKGLAVLYSKETPKAMREARRFSSLISSYEKEWTSLLKSTKSKNISLSQAKSNLMELTLKGKLWEWLLETVVEGRRPAVKDSHGQGVIHLCAILGYAWAIYPISASGMSINFRDASGWTALHWAAYCGREQMAAVLLSTGANASLVSDPTPDCPGGCTAADLALRKGFEGMAAYLGEKALTAHFRDMHISGHLGSSDEASLENTNDTQNLTEEELCIRDSMAAIRTAANAASQIQAAFREHSFNLRIKAVQLAKPDYEWAIISAMKIQNAYRAHSQRKRTAAAVRIQHRFRTWKIRREFLNMRRQVIKIQAIFRGYQVRRQYCKILWSVGILEKGILRWRQKRKGLRGLQVEPTTPVEIEEDGVPVVEEDFFRIGRKLAEERVDRSFNSVQVMFQSDQARRDYRRLKLKVDAAMLEHDTVHDTDQD</sequence>
<keyword evidence="11" id="KW-1185">Reference proteome</keyword>
<dbReference type="SMART" id="SM00015">
    <property type="entry name" value="IQ"/>
    <property type="match status" value="2"/>
</dbReference>
<dbReference type="GO" id="GO:0003690">
    <property type="term" value="F:double-stranded DNA binding"/>
    <property type="evidence" value="ECO:0000318"/>
    <property type="project" value="GO_Central"/>
</dbReference>
<feature type="compositionally biased region" description="Polar residues" evidence="8">
    <location>
        <begin position="204"/>
        <end position="214"/>
    </location>
</feature>
<dbReference type="HOGENOM" id="CLU_005708_1_0_1"/>
<evidence type="ECO:0000256" key="7">
    <source>
        <dbReference type="PROSITE-ProRule" id="PRU00023"/>
    </source>
</evidence>
<dbReference type="PANTHER" id="PTHR23335">
    <property type="entry name" value="CALMODULIN-BINDING TRANSCRIPTION ACTIVATOR CAMTA"/>
    <property type="match status" value="1"/>
</dbReference>
<dbReference type="AlphaFoldDB" id="U5D8P3"/>
<evidence type="ECO:0000256" key="4">
    <source>
        <dbReference type="ARBA" id="ARBA00023159"/>
    </source>
</evidence>
<dbReference type="PANTHER" id="PTHR23335:SF3">
    <property type="entry name" value="CALMODULIN-BINDING TRANSCRIPTION ACTIVATOR 5"/>
    <property type="match status" value="1"/>
</dbReference>
<dbReference type="Gene3D" id="2.60.40.10">
    <property type="entry name" value="Immunoglobulins"/>
    <property type="match status" value="1"/>
</dbReference>
<dbReference type="Gene3D" id="1.25.40.20">
    <property type="entry name" value="Ankyrin repeat-containing domain"/>
    <property type="match status" value="1"/>
</dbReference>
<evidence type="ECO:0000313" key="10">
    <source>
        <dbReference type="EMBL" id="ERN16758.1"/>
    </source>
</evidence>
<dbReference type="InterPro" id="IPR002110">
    <property type="entry name" value="Ankyrin_rpt"/>
</dbReference>
<dbReference type="OMA" id="LKHQGDQ"/>
<dbReference type="SUPFAM" id="SSF48403">
    <property type="entry name" value="Ankyrin repeat"/>
    <property type="match status" value="1"/>
</dbReference>